<organism evidence="8 9">
    <name type="scientific">Flavobacterium indicum (strain DSM 17447 / CIP 109464 / GPTSA100-9)</name>
    <dbReference type="NCBI Taxonomy" id="1094466"/>
    <lineage>
        <taxon>Bacteria</taxon>
        <taxon>Pseudomonadati</taxon>
        <taxon>Bacteroidota</taxon>
        <taxon>Flavobacteriia</taxon>
        <taxon>Flavobacteriales</taxon>
        <taxon>Flavobacteriaceae</taxon>
        <taxon>Flavobacterium</taxon>
    </lineage>
</organism>
<evidence type="ECO:0000313" key="8">
    <source>
        <dbReference type="EMBL" id="CCG53016.1"/>
    </source>
</evidence>
<accession>H8XV46</accession>
<dbReference type="InterPro" id="IPR011057">
    <property type="entry name" value="Mss4-like_sf"/>
</dbReference>
<proteinExistence type="predicted"/>
<dbReference type="KEGG" id="fin:KQS_05250"/>
<keyword evidence="4" id="KW-0862">Zinc</keyword>
<dbReference type="Pfam" id="PF01641">
    <property type="entry name" value="SelR"/>
    <property type="match status" value="1"/>
</dbReference>
<dbReference type="FunFam" id="2.170.150.20:FF:000009">
    <property type="entry name" value="Peptide-methionine (R)-S-oxide reductase"/>
    <property type="match status" value="1"/>
</dbReference>
<dbReference type="GO" id="GO:0005737">
    <property type="term" value="C:cytoplasm"/>
    <property type="evidence" value="ECO:0007669"/>
    <property type="project" value="TreeGrafter"/>
</dbReference>
<protein>
    <recommendedName>
        <fullName evidence="2">peptide-methionine (R)-S-oxide reductase</fullName>
        <ecNumber evidence="2">1.8.4.12</ecNumber>
    </recommendedName>
</protein>
<evidence type="ECO:0000256" key="3">
    <source>
        <dbReference type="ARBA" id="ARBA00022723"/>
    </source>
</evidence>
<evidence type="ECO:0000256" key="5">
    <source>
        <dbReference type="ARBA" id="ARBA00023002"/>
    </source>
</evidence>
<evidence type="ECO:0000259" key="7">
    <source>
        <dbReference type="PROSITE" id="PS51790"/>
    </source>
</evidence>
<dbReference type="STRING" id="1094466.KQS_05250"/>
<name>H8XV46_FLAIG</name>
<dbReference type="AlphaFoldDB" id="H8XV46"/>
<dbReference type="InterPro" id="IPR028427">
    <property type="entry name" value="Met_Sox_Rdtase_MsrB"/>
</dbReference>
<sequence>MKKILLSCLMFTFFSCESQTKKIEQSNSKQPFKTEALKESDLNKDIQTMKFEITKSEEDWKKQLSADEYAVLREKGTERPYTGEYDKHFEKGHYVCAACENPLFTSETKFDSHCGWPSFDAAIKGSVIYEKDTSYGMQRVEVMCAKCGGHLGHVFDDGPSKTTGMRYCTNSVSIKFIPEK</sequence>
<dbReference type="RefSeq" id="WP_014388144.1">
    <property type="nucleotide sequence ID" value="NC_017025.1"/>
</dbReference>
<feature type="domain" description="MsrB" evidence="7">
    <location>
        <begin position="57"/>
        <end position="179"/>
    </location>
</feature>
<dbReference type="PROSITE" id="PS51257">
    <property type="entry name" value="PROKAR_LIPOPROTEIN"/>
    <property type="match status" value="1"/>
</dbReference>
<dbReference type="PATRIC" id="fig|1094466.5.peg.1030"/>
<gene>
    <name evidence="8" type="primary">mrsB1</name>
    <name evidence="8" type="ordered locus">KQS_05250</name>
</gene>
<dbReference type="GO" id="GO:0033743">
    <property type="term" value="F:peptide-methionine (R)-S-oxide reductase activity"/>
    <property type="evidence" value="ECO:0007669"/>
    <property type="project" value="UniProtKB-EC"/>
</dbReference>
<comment type="cofactor">
    <cofactor evidence="1">
        <name>Zn(2+)</name>
        <dbReference type="ChEBI" id="CHEBI:29105"/>
    </cofactor>
</comment>
<dbReference type="EMBL" id="HE774682">
    <property type="protein sequence ID" value="CCG53016.1"/>
    <property type="molecule type" value="Genomic_DNA"/>
</dbReference>
<dbReference type="GO" id="GO:0046872">
    <property type="term" value="F:metal ion binding"/>
    <property type="evidence" value="ECO:0007669"/>
    <property type="project" value="UniProtKB-KW"/>
</dbReference>
<dbReference type="OrthoDB" id="4174719at2"/>
<dbReference type="HOGENOM" id="CLU_031040_8_2_10"/>
<reference evidence="9" key="2">
    <citation type="submission" date="2012-03" db="EMBL/GenBank/DDBJ databases">
        <title>Complete genome sequence of Flavobacterium indicum GPTSA100-9T, isolated from warm spring water.</title>
        <authorList>
            <person name="Barbier P."/>
            <person name="Houel A."/>
            <person name="Loux V."/>
            <person name="Poulain J."/>
            <person name="Bernardet J.-F."/>
            <person name="Touchon M."/>
            <person name="Duchaud E."/>
        </authorList>
    </citation>
    <scope>NUCLEOTIDE SEQUENCE [LARGE SCALE GENOMIC DNA]</scope>
    <source>
        <strain evidence="9">DSM 17447 / CIP 109464 / GPTSA100-9</strain>
    </source>
</reference>
<dbReference type="Proteomes" id="UP000007599">
    <property type="component" value="Chromosome I"/>
</dbReference>
<dbReference type="Gene3D" id="2.170.150.20">
    <property type="entry name" value="Peptide methionine sulfoxide reductase"/>
    <property type="match status" value="1"/>
</dbReference>
<evidence type="ECO:0000256" key="4">
    <source>
        <dbReference type="ARBA" id="ARBA00022833"/>
    </source>
</evidence>
<evidence type="ECO:0000313" key="9">
    <source>
        <dbReference type="Proteomes" id="UP000007599"/>
    </source>
</evidence>
<dbReference type="EC" id="1.8.4.12" evidence="2"/>
<evidence type="ECO:0000256" key="6">
    <source>
        <dbReference type="ARBA" id="ARBA00048488"/>
    </source>
</evidence>
<keyword evidence="5 8" id="KW-0560">Oxidoreductase</keyword>
<dbReference type="NCBIfam" id="TIGR00357">
    <property type="entry name" value="peptide-methionine (R)-S-oxide reductase MsrB"/>
    <property type="match status" value="1"/>
</dbReference>
<dbReference type="PANTHER" id="PTHR10173:SF52">
    <property type="entry name" value="METHIONINE-R-SULFOXIDE REDUCTASE B1"/>
    <property type="match status" value="1"/>
</dbReference>
<keyword evidence="3" id="KW-0479">Metal-binding</keyword>
<dbReference type="eggNOG" id="COG0229">
    <property type="taxonomic scope" value="Bacteria"/>
</dbReference>
<comment type="catalytic activity">
    <reaction evidence="6">
        <text>L-methionyl-[protein] + [thioredoxin]-disulfide + H2O = L-methionyl-(R)-S-oxide-[protein] + [thioredoxin]-dithiol</text>
        <dbReference type="Rhea" id="RHEA:24164"/>
        <dbReference type="Rhea" id="RHEA-COMP:10698"/>
        <dbReference type="Rhea" id="RHEA-COMP:10700"/>
        <dbReference type="Rhea" id="RHEA-COMP:12313"/>
        <dbReference type="Rhea" id="RHEA-COMP:12314"/>
        <dbReference type="ChEBI" id="CHEBI:15377"/>
        <dbReference type="ChEBI" id="CHEBI:16044"/>
        <dbReference type="ChEBI" id="CHEBI:29950"/>
        <dbReference type="ChEBI" id="CHEBI:45764"/>
        <dbReference type="ChEBI" id="CHEBI:50058"/>
        <dbReference type="EC" id="1.8.4.12"/>
    </reaction>
</comment>
<dbReference type="GO" id="GO:0006979">
    <property type="term" value="P:response to oxidative stress"/>
    <property type="evidence" value="ECO:0007669"/>
    <property type="project" value="InterPro"/>
</dbReference>
<dbReference type="InterPro" id="IPR002579">
    <property type="entry name" value="Met_Sox_Rdtase_MsrB_dom"/>
</dbReference>
<dbReference type="SUPFAM" id="SSF51316">
    <property type="entry name" value="Mss4-like"/>
    <property type="match status" value="1"/>
</dbReference>
<keyword evidence="9" id="KW-1185">Reference proteome</keyword>
<dbReference type="PROSITE" id="PS51790">
    <property type="entry name" value="MSRB"/>
    <property type="match status" value="1"/>
</dbReference>
<dbReference type="GO" id="GO:0030091">
    <property type="term" value="P:protein repair"/>
    <property type="evidence" value="ECO:0007669"/>
    <property type="project" value="InterPro"/>
</dbReference>
<reference evidence="8 9" key="1">
    <citation type="journal article" date="2012" name="J. Bacteriol.">
        <title>Complete Genome Sequence of Flavobacterium indicum GPSTA100-9T, Isolated from Warm Spring Water.</title>
        <authorList>
            <person name="Barbier P."/>
            <person name="Houel A."/>
            <person name="Loux V."/>
            <person name="Poulain J."/>
            <person name="Bernardet J.F."/>
            <person name="Touchon M."/>
            <person name="Duchaud E."/>
        </authorList>
    </citation>
    <scope>NUCLEOTIDE SEQUENCE [LARGE SCALE GENOMIC DNA]</scope>
    <source>
        <strain evidence="9">DSM 17447 / CIP 109464 / GPTSA100-9</strain>
    </source>
</reference>
<evidence type="ECO:0000256" key="2">
    <source>
        <dbReference type="ARBA" id="ARBA00012499"/>
    </source>
</evidence>
<evidence type="ECO:0000256" key="1">
    <source>
        <dbReference type="ARBA" id="ARBA00001947"/>
    </source>
</evidence>
<dbReference type="PANTHER" id="PTHR10173">
    <property type="entry name" value="METHIONINE SULFOXIDE REDUCTASE"/>
    <property type="match status" value="1"/>
</dbReference>